<evidence type="ECO:0000259" key="14">
    <source>
        <dbReference type="PROSITE" id="PS50071"/>
    </source>
</evidence>
<keyword evidence="17" id="KW-1185">Reference proteome</keyword>
<feature type="domain" description="Homeobox" evidence="14">
    <location>
        <begin position="286"/>
        <end position="346"/>
    </location>
</feature>
<accession>A0AAN7XHR3</accession>
<proteinExistence type="inferred from homology"/>
<evidence type="ECO:0000256" key="8">
    <source>
        <dbReference type="ARBA" id="ARBA00023163"/>
    </source>
</evidence>
<keyword evidence="5 11" id="KW-0238">DNA-binding</keyword>
<evidence type="ECO:0000256" key="5">
    <source>
        <dbReference type="ARBA" id="ARBA00023125"/>
    </source>
</evidence>
<dbReference type="PRINTS" id="PR00028">
    <property type="entry name" value="POUDOMAIN"/>
</dbReference>
<reference evidence="16 17" key="1">
    <citation type="journal article" date="2023" name="Genes (Basel)">
        <title>Chromosome-Level Genome Assembly and Circadian Gene Repertoire of the Patagonia Blennie Eleginops maclovinus-The Closest Ancestral Proxy of Antarctic Cryonotothenioids.</title>
        <authorList>
            <person name="Cheng C.C."/>
            <person name="Rivera-Colon A.G."/>
            <person name="Minhas B.F."/>
            <person name="Wilson L."/>
            <person name="Rayamajhi N."/>
            <person name="Vargas-Chacoff L."/>
            <person name="Catchen J.M."/>
        </authorList>
    </citation>
    <scope>NUCLEOTIDE SEQUENCE [LARGE SCALE GENOMIC DNA]</scope>
    <source>
        <strain evidence="16">JMC-PN-2008</strain>
    </source>
</reference>
<comment type="function">
    <text evidence="10">Transcription factor that activates growth hormone and prolactin genes. Specifically binds to the consensus sequence 5'-TAAAT-3'.</text>
</comment>
<dbReference type="CDD" id="cd00086">
    <property type="entry name" value="homeodomain"/>
    <property type="match status" value="1"/>
</dbReference>
<dbReference type="Pfam" id="PF00157">
    <property type="entry name" value="Pou"/>
    <property type="match status" value="1"/>
</dbReference>
<dbReference type="GO" id="GO:0010557">
    <property type="term" value="P:positive regulation of macromolecule biosynthetic process"/>
    <property type="evidence" value="ECO:0007669"/>
    <property type="project" value="UniProtKB-ARBA"/>
</dbReference>
<sequence>MACQAFSADSFNTLAGDSPLPILMHHASTGDCLPVNSHAHSMVSAVSSGLSLGQHSKRSHMHLSTSSLSNALGNAPPGLHYPVTPCHYSNQQATYGMMAAQEMLSASISQTRILQTCGVPHPNMVGSANPLQGSLTPCLYKFPDHGLSSGSCALSHSFSTLPPALLTTDEAPGVPSIADIKTDGHRKNMRDLEDVPPMDSPQIRELEMFANDFKIRRIKLGYTQTNVGEALAAVHGSEFSQTTICRFENLQLSFKNACKLKAILAKWLDEAELAGALYNDKLGMNERKRKRRTTISLGAKEALERSFVEKSKPSSQEIARIAKGLHLEKEVVRVWFCNRRQREKRVKTTLNLSSCLTKLSPHCITQMSKVQRPMT</sequence>
<dbReference type="InterPro" id="IPR017970">
    <property type="entry name" value="Homeobox_CS"/>
</dbReference>
<dbReference type="PROSITE" id="PS51179">
    <property type="entry name" value="POU_3"/>
    <property type="match status" value="1"/>
</dbReference>
<dbReference type="SUPFAM" id="SSF46689">
    <property type="entry name" value="Homeodomain-like"/>
    <property type="match status" value="1"/>
</dbReference>
<evidence type="ECO:0000256" key="13">
    <source>
        <dbReference type="RuleBase" id="RU361194"/>
    </source>
</evidence>
<dbReference type="PROSITE" id="PS50071">
    <property type="entry name" value="HOMEOBOX_2"/>
    <property type="match status" value="1"/>
</dbReference>
<dbReference type="PANTHER" id="PTHR11636">
    <property type="entry name" value="POU DOMAIN"/>
    <property type="match status" value="1"/>
</dbReference>
<keyword evidence="9 11" id="KW-0539">Nucleus</keyword>
<dbReference type="InterPro" id="IPR010982">
    <property type="entry name" value="Lambda_DNA-bd_dom_sf"/>
</dbReference>
<keyword evidence="8 13" id="KW-0804">Transcription</keyword>
<dbReference type="SMART" id="SM00352">
    <property type="entry name" value="POU"/>
    <property type="match status" value="1"/>
</dbReference>
<dbReference type="EMBL" id="JAUZQC010000013">
    <property type="protein sequence ID" value="KAK5861302.1"/>
    <property type="molecule type" value="Genomic_DNA"/>
</dbReference>
<keyword evidence="7" id="KW-0010">Activator</keyword>
<name>A0AAN7XHR3_ELEMC</name>
<dbReference type="GO" id="GO:0005634">
    <property type="term" value="C:nucleus"/>
    <property type="evidence" value="ECO:0007669"/>
    <property type="project" value="UniProtKB-SubCell"/>
</dbReference>
<dbReference type="Gene3D" id="1.10.260.40">
    <property type="entry name" value="lambda repressor-like DNA-binding domains"/>
    <property type="match status" value="1"/>
</dbReference>
<evidence type="ECO:0000256" key="12">
    <source>
        <dbReference type="RuleBase" id="RU000682"/>
    </source>
</evidence>
<dbReference type="PROSITE" id="PS00465">
    <property type="entry name" value="POU_2"/>
    <property type="match status" value="1"/>
</dbReference>
<evidence type="ECO:0000256" key="2">
    <source>
        <dbReference type="ARBA" id="ARBA00004123"/>
    </source>
</evidence>
<comment type="caution">
    <text evidence="16">The sequence shown here is derived from an EMBL/GenBank/DDBJ whole genome shotgun (WGS) entry which is preliminary data.</text>
</comment>
<evidence type="ECO:0000313" key="16">
    <source>
        <dbReference type="EMBL" id="KAK5861302.1"/>
    </source>
</evidence>
<dbReference type="PROSITE" id="PS00027">
    <property type="entry name" value="HOMEOBOX_1"/>
    <property type="match status" value="1"/>
</dbReference>
<dbReference type="PROSITE" id="PS00035">
    <property type="entry name" value="POU_1"/>
    <property type="match status" value="1"/>
</dbReference>
<evidence type="ECO:0000256" key="6">
    <source>
        <dbReference type="ARBA" id="ARBA00023155"/>
    </source>
</evidence>
<evidence type="ECO:0000256" key="10">
    <source>
        <dbReference type="ARBA" id="ARBA00056024"/>
    </source>
</evidence>
<reference evidence="16 17" key="2">
    <citation type="journal article" date="2023" name="Mol. Biol. Evol.">
        <title>Genomics of Secondarily Temperate Adaptation in the Only Non-Antarctic Icefish.</title>
        <authorList>
            <person name="Rivera-Colon A.G."/>
            <person name="Rayamajhi N."/>
            <person name="Minhas B.F."/>
            <person name="Madrigal G."/>
            <person name="Bilyk K.T."/>
            <person name="Yoon V."/>
            <person name="Hune M."/>
            <person name="Gregory S."/>
            <person name="Cheng C.H.C."/>
            <person name="Catchen J.M."/>
        </authorList>
    </citation>
    <scope>NUCLEOTIDE SEQUENCE [LARGE SCALE GENOMIC DNA]</scope>
    <source>
        <strain evidence="16">JMC-PN-2008</strain>
    </source>
</reference>
<evidence type="ECO:0000256" key="7">
    <source>
        <dbReference type="ARBA" id="ARBA00023159"/>
    </source>
</evidence>
<feature type="DNA-binding region" description="Homeobox" evidence="11">
    <location>
        <begin position="288"/>
        <end position="347"/>
    </location>
</feature>
<dbReference type="InterPro" id="IPR009057">
    <property type="entry name" value="Homeodomain-like_sf"/>
</dbReference>
<organism evidence="16 17">
    <name type="scientific">Eleginops maclovinus</name>
    <name type="common">Patagonian blennie</name>
    <name type="synonym">Eleginus maclovinus</name>
    <dbReference type="NCBI Taxonomy" id="56733"/>
    <lineage>
        <taxon>Eukaryota</taxon>
        <taxon>Metazoa</taxon>
        <taxon>Chordata</taxon>
        <taxon>Craniata</taxon>
        <taxon>Vertebrata</taxon>
        <taxon>Euteleostomi</taxon>
        <taxon>Actinopterygii</taxon>
        <taxon>Neopterygii</taxon>
        <taxon>Teleostei</taxon>
        <taxon>Neoteleostei</taxon>
        <taxon>Acanthomorphata</taxon>
        <taxon>Eupercaria</taxon>
        <taxon>Perciformes</taxon>
        <taxon>Notothenioidei</taxon>
        <taxon>Eleginopidae</taxon>
        <taxon>Eleginops</taxon>
    </lineage>
</organism>
<dbReference type="InterPro" id="IPR001356">
    <property type="entry name" value="HD"/>
</dbReference>
<dbReference type="FunFam" id="1.10.10.60:FF:000150">
    <property type="entry name" value="POU domain protein"/>
    <property type="match status" value="1"/>
</dbReference>
<evidence type="ECO:0000256" key="4">
    <source>
        <dbReference type="ARBA" id="ARBA00023015"/>
    </source>
</evidence>
<evidence type="ECO:0000256" key="1">
    <source>
        <dbReference type="ARBA" id="ARBA00003263"/>
    </source>
</evidence>
<dbReference type="Proteomes" id="UP001346869">
    <property type="component" value="Unassembled WGS sequence"/>
</dbReference>
<dbReference type="GO" id="GO:0000978">
    <property type="term" value="F:RNA polymerase II cis-regulatory region sequence-specific DNA binding"/>
    <property type="evidence" value="ECO:0007669"/>
    <property type="project" value="TreeGrafter"/>
</dbReference>
<comment type="function">
    <text evidence="1">Sequence-specific transcription factor which is part of a developmental regulatory system that provides cells with specific positional identities on the anterior-posterior axis.</text>
</comment>
<dbReference type="Gene3D" id="1.10.10.60">
    <property type="entry name" value="Homeodomain-like"/>
    <property type="match status" value="1"/>
</dbReference>
<dbReference type="InterPro" id="IPR000327">
    <property type="entry name" value="POU_dom"/>
</dbReference>
<evidence type="ECO:0000256" key="3">
    <source>
        <dbReference type="ARBA" id="ARBA00008811"/>
    </source>
</evidence>
<dbReference type="PANTHER" id="PTHR11636:SF84">
    <property type="entry name" value="NETRIN-1-RELATED"/>
    <property type="match status" value="1"/>
</dbReference>
<dbReference type="FunFam" id="1.10.260.40:FF:000007">
    <property type="entry name" value="POU domain protein"/>
    <property type="match status" value="1"/>
</dbReference>
<dbReference type="InterPro" id="IPR013847">
    <property type="entry name" value="POU"/>
</dbReference>
<feature type="domain" description="POU-specific" evidence="15">
    <location>
        <begin position="198"/>
        <end position="272"/>
    </location>
</feature>
<dbReference type="SMART" id="SM00389">
    <property type="entry name" value="HOX"/>
    <property type="match status" value="1"/>
</dbReference>
<protein>
    <recommendedName>
        <fullName evidence="13">POU domain protein</fullName>
    </recommendedName>
</protein>
<evidence type="ECO:0000259" key="15">
    <source>
        <dbReference type="PROSITE" id="PS51179"/>
    </source>
</evidence>
<dbReference type="SUPFAM" id="SSF47413">
    <property type="entry name" value="lambda repressor-like DNA-binding domains"/>
    <property type="match status" value="1"/>
</dbReference>
<keyword evidence="4" id="KW-0805">Transcription regulation</keyword>
<evidence type="ECO:0000256" key="9">
    <source>
        <dbReference type="ARBA" id="ARBA00023242"/>
    </source>
</evidence>
<keyword evidence="6 11" id="KW-0371">Homeobox</keyword>
<gene>
    <name evidence="16" type="ORF">PBY51_022709</name>
</gene>
<comment type="similarity">
    <text evidence="3">Belongs to the POU transcription factor family. Class-1 subfamily.</text>
</comment>
<evidence type="ECO:0000256" key="11">
    <source>
        <dbReference type="PROSITE-ProRule" id="PRU00108"/>
    </source>
</evidence>
<evidence type="ECO:0000313" key="17">
    <source>
        <dbReference type="Proteomes" id="UP001346869"/>
    </source>
</evidence>
<dbReference type="GO" id="GO:0000981">
    <property type="term" value="F:DNA-binding transcription factor activity, RNA polymerase II-specific"/>
    <property type="evidence" value="ECO:0007669"/>
    <property type="project" value="InterPro"/>
</dbReference>
<dbReference type="AlphaFoldDB" id="A0AAN7XHR3"/>
<dbReference type="Pfam" id="PF00046">
    <property type="entry name" value="Homeodomain"/>
    <property type="match status" value="1"/>
</dbReference>
<dbReference type="InterPro" id="IPR050255">
    <property type="entry name" value="POU_domain_TF"/>
</dbReference>
<comment type="subcellular location">
    <subcellularLocation>
        <location evidence="2 11 12">Nucleus</location>
    </subcellularLocation>
</comment>